<dbReference type="InterPro" id="IPR002100">
    <property type="entry name" value="TF_MADSbox"/>
</dbReference>
<evidence type="ECO:0000313" key="10">
    <source>
        <dbReference type="Proteomes" id="UP000639772"/>
    </source>
</evidence>
<evidence type="ECO:0000313" key="9">
    <source>
        <dbReference type="EMBL" id="KAG0468859.1"/>
    </source>
</evidence>
<proteinExistence type="predicted"/>
<keyword evidence="6" id="KW-0175">Coiled coil</keyword>
<comment type="caution">
    <text evidence="9">The sequence shown here is derived from an EMBL/GenBank/DDBJ whole genome shotgun (WGS) entry which is preliminary data.</text>
</comment>
<dbReference type="PANTHER" id="PTHR11945">
    <property type="entry name" value="MADS BOX PROTEIN"/>
    <property type="match status" value="1"/>
</dbReference>
<dbReference type="OrthoDB" id="778914at2759"/>
<dbReference type="AlphaFoldDB" id="A0A835QAN5"/>
<accession>A0A835QAN5</accession>
<reference evidence="9 10" key="1">
    <citation type="journal article" date="2020" name="Nat. Food">
        <title>A phased Vanilla planifolia genome enables genetic improvement of flavour and production.</title>
        <authorList>
            <person name="Hasing T."/>
            <person name="Tang H."/>
            <person name="Brym M."/>
            <person name="Khazi F."/>
            <person name="Huang T."/>
            <person name="Chambers A.H."/>
        </authorList>
    </citation>
    <scope>NUCLEOTIDE SEQUENCE [LARGE SCALE GENOMIC DNA]</scope>
    <source>
        <tissue evidence="9">Leaf</tissue>
    </source>
</reference>
<dbReference type="Gene3D" id="3.40.1810.10">
    <property type="entry name" value="Transcription factor, MADS-box"/>
    <property type="match status" value="2"/>
</dbReference>
<dbReference type="InterPro" id="IPR036879">
    <property type="entry name" value="TF_MADSbox_sf"/>
</dbReference>
<evidence type="ECO:0000256" key="7">
    <source>
        <dbReference type="SAM" id="MobiDB-lite"/>
    </source>
</evidence>
<dbReference type="PANTHER" id="PTHR11945:SF776">
    <property type="entry name" value="AGAMOUS-LIKE 50-RELATED"/>
    <property type="match status" value="1"/>
</dbReference>
<organism evidence="9 10">
    <name type="scientific">Vanilla planifolia</name>
    <name type="common">Vanilla</name>
    <dbReference type="NCBI Taxonomy" id="51239"/>
    <lineage>
        <taxon>Eukaryota</taxon>
        <taxon>Viridiplantae</taxon>
        <taxon>Streptophyta</taxon>
        <taxon>Embryophyta</taxon>
        <taxon>Tracheophyta</taxon>
        <taxon>Spermatophyta</taxon>
        <taxon>Magnoliopsida</taxon>
        <taxon>Liliopsida</taxon>
        <taxon>Asparagales</taxon>
        <taxon>Orchidaceae</taxon>
        <taxon>Vanilloideae</taxon>
        <taxon>Vanilleae</taxon>
        <taxon>Vanilla</taxon>
    </lineage>
</organism>
<dbReference type="GO" id="GO:0000981">
    <property type="term" value="F:DNA-binding transcription factor activity, RNA polymerase II-specific"/>
    <property type="evidence" value="ECO:0007669"/>
    <property type="project" value="TreeGrafter"/>
</dbReference>
<keyword evidence="4" id="KW-0804">Transcription</keyword>
<evidence type="ECO:0000256" key="1">
    <source>
        <dbReference type="ARBA" id="ARBA00004123"/>
    </source>
</evidence>
<keyword evidence="2" id="KW-0805">Transcription regulation</keyword>
<name>A0A835QAN5_VANPL</name>
<feature type="region of interest" description="Disordered" evidence="7">
    <location>
        <begin position="374"/>
        <end position="397"/>
    </location>
</feature>
<dbReference type="PROSITE" id="PS50066">
    <property type="entry name" value="MADS_BOX_2"/>
    <property type="match status" value="2"/>
</dbReference>
<dbReference type="SMART" id="SM00432">
    <property type="entry name" value="MADS"/>
    <property type="match status" value="2"/>
</dbReference>
<dbReference type="CDD" id="cd00265">
    <property type="entry name" value="MADS_MEF2_like"/>
    <property type="match status" value="2"/>
</dbReference>
<dbReference type="Pfam" id="PF00319">
    <property type="entry name" value="SRF-TF"/>
    <property type="match status" value="2"/>
</dbReference>
<protein>
    <recommendedName>
        <fullName evidence="8">MADS-box domain-containing protein</fullName>
    </recommendedName>
</protein>
<dbReference type="Proteomes" id="UP000639772">
    <property type="component" value="Chromosome 9"/>
</dbReference>
<feature type="domain" description="MADS-box" evidence="8">
    <location>
        <begin position="17"/>
        <end position="77"/>
    </location>
</feature>
<keyword evidence="3" id="KW-0238">DNA-binding</keyword>
<evidence type="ECO:0000256" key="5">
    <source>
        <dbReference type="ARBA" id="ARBA00023242"/>
    </source>
</evidence>
<dbReference type="GO" id="GO:0005634">
    <property type="term" value="C:nucleus"/>
    <property type="evidence" value="ECO:0007669"/>
    <property type="project" value="UniProtKB-SubCell"/>
</dbReference>
<sequence length="397" mass="43420">MASLCNKGIKRMRKSTLGRQKIEIKKIENEDARHVSFSKRRTGLFTKASDLATLCGSDLAVLVFSPAGNPFSFGSPTFNSVADRFLPAGFDGSKPGPQRTGWVQALSVQCMELSRQIQEAGARKVALVERVRAAQESNSIGSWLDEVNELSLEQLDLLKGSLYQLCTAVHDLSGPVCHISRPKHPRTNDEAMGRQKIEIKKIENEDARLVSFSKRRTGLFNKASCLSTLCGADVAVVVFSPAGTPYSFGSPRVDQVVTRFLSGGKEPGEPAIMRQNHVAAVQELSRQCMELESRVEAFQTKRRELEERLRAAPPVRDEPNGMGLEELQGFMDSLRRLKEMTDGCIREELMRGGDAAAFTNLTRIQGLIGEAHADEASSSAAPPMGPTGFGSYDFGPS</sequence>
<dbReference type="GO" id="GO:0000978">
    <property type="term" value="F:RNA polymerase II cis-regulatory region sequence-specific DNA binding"/>
    <property type="evidence" value="ECO:0007669"/>
    <property type="project" value="TreeGrafter"/>
</dbReference>
<evidence type="ECO:0000256" key="2">
    <source>
        <dbReference type="ARBA" id="ARBA00023015"/>
    </source>
</evidence>
<dbReference type="FunFam" id="3.40.1810.10:FF:000006">
    <property type="entry name" value="Agamous-like MADS-box protein AGL62"/>
    <property type="match status" value="2"/>
</dbReference>
<evidence type="ECO:0000256" key="3">
    <source>
        <dbReference type="ARBA" id="ARBA00023125"/>
    </source>
</evidence>
<dbReference type="GO" id="GO:0045944">
    <property type="term" value="P:positive regulation of transcription by RNA polymerase II"/>
    <property type="evidence" value="ECO:0007669"/>
    <property type="project" value="InterPro"/>
</dbReference>
<dbReference type="PRINTS" id="PR00404">
    <property type="entry name" value="MADSDOMAIN"/>
</dbReference>
<dbReference type="InterPro" id="IPR033896">
    <property type="entry name" value="MEF2-like_N"/>
</dbReference>
<evidence type="ECO:0000256" key="4">
    <source>
        <dbReference type="ARBA" id="ARBA00023163"/>
    </source>
</evidence>
<feature type="domain" description="MADS-box" evidence="8">
    <location>
        <begin position="192"/>
        <end position="252"/>
    </location>
</feature>
<dbReference type="GO" id="GO:0046983">
    <property type="term" value="F:protein dimerization activity"/>
    <property type="evidence" value="ECO:0007669"/>
    <property type="project" value="InterPro"/>
</dbReference>
<gene>
    <name evidence="9" type="ORF">HPP92_018187</name>
</gene>
<evidence type="ECO:0000259" key="8">
    <source>
        <dbReference type="PROSITE" id="PS50066"/>
    </source>
</evidence>
<dbReference type="SUPFAM" id="SSF55455">
    <property type="entry name" value="SRF-like"/>
    <property type="match status" value="2"/>
</dbReference>
<dbReference type="EMBL" id="JADCNM010000009">
    <property type="protein sequence ID" value="KAG0468859.1"/>
    <property type="molecule type" value="Genomic_DNA"/>
</dbReference>
<comment type="subcellular location">
    <subcellularLocation>
        <location evidence="1">Nucleus</location>
    </subcellularLocation>
</comment>
<evidence type="ECO:0000256" key="6">
    <source>
        <dbReference type="SAM" id="Coils"/>
    </source>
</evidence>
<feature type="coiled-coil region" evidence="6">
    <location>
        <begin position="274"/>
        <end position="308"/>
    </location>
</feature>
<keyword evidence="5" id="KW-0539">Nucleus</keyword>